<dbReference type="EMBL" id="JAMTCJ010000002">
    <property type="protein sequence ID" value="MCP2175570.1"/>
    <property type="molecule type" value="Genomic_DNA"/>
</dbReference>
<dbReference type="PANTHER" id="PTHR46796:SF6">
    <property type="entry name" value="ARAC SUBFAMILY"/>
    <property type="match status" value="1"/>
</dbReference>
<dbReference type="SUPFAM" id="SSF46689">
    <property type="entry name" value="Homeodomain-like"/>
    <property type="match status" value="1"/>
</dbReference>
<dbReference type="Proteomes" id="UP001206895">
    <property type="component" value="Unassembled WGS sequence"/>
</dbReference>
<evidence type="ECO:0000256" key="2">
    <source>
        <dbReference type="ARBA" id="ARBA00023125"/>
    </source>
</evidence>
<name>A0ABT1HBD3_9NOCA</name>
<dbReference type="PROSITE" id="PS01124">
    <property type="entry name" value="HTH_ARAC_FAMILY_2"/>
    <property type="match status" value="1"/>
</dbReference>
<dbReference type="PANTHER" id="PTHR46796">
    <property type="entry name" value="HTH-TYPE TRANSCRIPTIONAL ACTIVATOR RHAS-RELATED"/>
    <property type="match status" value="1"/>
</dbReference>
<accession>A0ABT1HBD3</accession>
<evidence type="ECO:0000313" key="5">
    <source>
        <dbReference type="EMBL" id="MCP2175570.1"/>
    </source>
</evidence>
<keyword evidence="2" id="KW-0238">DNA-binding</keyword>
<reference evidence="5 6" key="1">
    <citation type="submission" date="2022-06" db="EMBL/GenBank/DDBJ databases">
        <title>Genomic Encyclopedia of Archaeal and Bacterial Type Strains, Phase II (KMG-II): from individual species to whole genera.</title>
        <authorList>
            <person name="Goeker M."/>
        </authorList>
    </citation>
    <scope>NUCLEOTIDE SEQUENCE [LARGE SCALE GENOMIC DNA]</scope>
    <source>
        <strain evidence="5 6">DSM 44693</strain>
    </source>
</reference>
<keyword evidence="1" id="KW-0805">Transcription regulation</keyword>
<dbReference type="InterPro" id="IPR018062">
    <property type="entry name" value="HTH_AraC-typ_CS"/>
</dbReference>
<dbReference type="InterPro" id="IPR050204">
    <property type="entry name" value="AraC_XylS_family_regulators"/>
</dbReference>
<organism evidence="5 6">
    <name type="scientific">Williamsia maris</name>
    <dbReference type="NCBI Taxonomy" id="72806"/>
    <lineage>
        <taxon>Bacteria</taxon>
        <taxon>Bacillati</taxon>
        <taxon>Actinomycetota</taxon>
        <taxon>Actinomycetes</taxon>
        <taxon>Mycobacteriales</taxon>
        <taxon>Nocardiaceae</taxon>
        <taxon>Williamsia</taxon>
    </lineage>
</organism>
<dbReference type="PROSITE" id="PS00041">
    <property type="entry name" value="HTH_ARAC_FAMILY_1"/>
    <property type="match status" value="1"/>
</dbReference>
<comment type="caution">
    <text evidence="5">The sequence shown here is derived from an EMBL/GenBank/DDBJ whole genome shotgun (WGS) entry which is preliminary data.</text>
</comment>
<keyword evidence="3" id="KW-0804">Transcription</keyword>
<dbReference type="InterPro" id="IPR009057">
    <property type="entry name" value="Homeodomain-like_sf"/>
</dbReference>
<evidence type="ECO:0000259" key="4">
    <source>
        <dbReference type="PROSITE" id="PS01124"/>
    </source>
</evidence>
<keyword evidence="6" id="KW-1185">Reference proteome</keyword>
<dbReference type="Gene3D" id="1.10.10.60">
    <property type="entry name" value="Homeodomain-like"/>
    <property type="match status" value="1"/>
</dbReference>
<gene>
    <name evidence="5" type="ORF">LX13_001389</name>
</gene>
<protein>
    <submittedName>
        <fullName evidence="5">AraC-binding-like domain-containing protein</fullName>
    </submittedName>
</protein>
<dbReference type="SMART" id="SM00342">
    <property type="entry name" value="HTH_ARAC"/>
    <property type="match status" value="1"/>
</dbReference>
<sequence>MTSLTAFSTTDLPVGDRVAEWERHNAAQLIGLRCTTLDGARLDASEVTRTLPSVQLGRVQGSAHVVERTSSSVSANPADAVVIYLVLAGSGFFHHTGGAFLVDPGHLVICDADKPFMRGFSSGLTELVVKVPRAVARDLVGRDVVGGPTTLEFGTGSSADLRGAALARAVTRSLGAGDDETGDAATESEVLDLIRSVLDTDRRADTAVWAEIEVVVARSAHDPLLAASDIAAAVGVSTRQVSRLFAAHDTSVSAYILRRRLDRAHRLLSQVTGLRPTIAAVAADCGFSSPAYFSRTFRAAFGAPPTDVRNSGR</sequence>
<evidence type="ECO:0000313" key="6">
    <source>
        <dbReference type="Proteomes" id="UP001206895"/>
    </source>
</evidence>
<dbReference type="RefSeq" id="WP_253660624.1">
    <property type="nucleotide sequence ID" value="NZ_BAAAJQ010000001.1"/>
</dbReference>
<dbReference type="InterPro" id="IPR035418">
    <property type="entry name" value="AraC-bd_2"/>
</dbReference>
<dbReference type="Pfam" id="PF14525">
    <property type="entry name" value="AraC_binding_2"/>
    <property type="match status" value="1"/>
</dbReference>
<dbReference type="PRINTS" id="PR00032">
    <property type="entry name" value="HTHARAC"/>
</dbReference>
<feature type="domain" description="HTH araC/xylS-type" evidence="4">
    <location>
        <begin position="210"/>
        <end position="311"/>
    </location>
</feature>
<dbReference type="InterPro" id="IPR018060">
    <property type="entry name" value="HTH_AraC"/>
</dbReference>
<evidence type="ECO:0000256" key="1">
    <source>
        <dbReference type="ARBA" id="ARBA00023015"/>
    </source>
</evidence>
<proteinExistence type="predicted"/>
<dbReference type="InterPro" id="IPR020449">
    <property type="entry name" value="Tscrpt_reg_AraC-type_HTH"/>
</dbReference>
<evidence type="ECO:0000256" key="3">
    <source>
        <dbReference type="ARBA" id="ARBA00023163"/>
    </source>
</evidence>
<dbReference type="Pfam" id="PF12833">
    <property type="entry name" value="HTH_18"/>
    <property type="match status" value="1"/>
</dbReference>